<accession>A0A1C9CJL7</accession>
<organism evidence="7">
    <name type="scientific">Hydrogenophaga intermedia</name>
    <dbReference type="NCBI Taxonomy" id="65786"/>
    <lineage>
        <taxon>Bacteria</taxon>
        <taxon>Pseudomonadati</taxon>
        <taxon>Pseudomonadota</taxon>
        <taxon>Betaproteobacteria</taxon>
        <taxon>Burkholderiales</taxon>
        <taxon>Comamonadaceae</taxon>
        <taxon>Hydrogenophaga</taxon>
    </lineage>
</organism>
<dbReference type="EMBL" id="KX290852">
    <property type="protein sequence ID" value="AOM81390.1"/>
    <property type="molecule type" value="Genomic_DNA"/>
</dbReference>
<evidence type="ECO:0000313" key="7">
    <source>
        <dbReference type="EMBL" id="AOM81390.1"/>
    </source>
</evidence>
<protein>
    <submittedName>
        <fullName evidence="7">MdeA</fullName>
    </submittedName>
</protein>
<evidence type="ECO:0000259" key="6">
    <source>
        <dbReference type="PROSITE" id="PS51296"/>
    </source>
</evidence>
<dbReference type="PANTHER" id="PTHR21266:SF60">
    <property type="entry name" value="3-KETOSTEROID-9-ALPHA-MONOOXYGENASE, OXYGENASE COMPONENT"/>
    <property type="match status" value="1"/>
</dbReference>
<evidence type="ECO:0000256" key="5">
    <source>
        <dbReference type="ARBA" id="ARBA00023014"/>
    </source>
</evidence>
<reference evidence="7" key="1">
    <citation type="journal article" date="2016" name="Sci. Rep.">
        <title>Biodegradation of 3-methyldiphenylether (MDE) by Hydrogenophaga atypical strain QY7-2 and cloning of the methy-oxidation gene mdeABCD.</title>
        <authorList>
            <person name="Yang Q."/>
            <person name="Cai S."/>
            <person name="Dong S."/>
            <person name="Chen L."/>
            <person name="Chen J."/>
            <person name="Cai T."/>
        </authorList>
    </citation>
    <scope>NUCLEOTIDE SEQUENCE</scope>
    <source>
        <strain evidence="7">QY7-2</strain>
    </source>
</reference>
<dbReference type="GO" id="GO:0051537">
    <property type="term" value="F:2 iron, 2 sulfur cluster binding"/>
    <property type="evidence" value="ECO:0007669"/>
    <property type="project" value="UniProtKB-KW"/>
</dbReference>
<keyword evidence="2" id="KW-0479">Metal-binding</keyword>
<dbReference type="Pfam" id="PF19112">
    <property type="entry name" value="VanA_C"/>
    <property type="match status" value="1"/>
</dbReference>
<keyword evidence="3" id="KW-0560">Oxidoreductase</keyword>
<dbReference type="InterPro" id="IPR050584">
    <property type="entry name" value="Cholesterol_7-desaturase"/>
</dbReference>
<evidence type="ECO:0000256" key="1">
    <source>
        <dbReference type="ARBA" id="ARBA00022714"/>
    </source>
</evidence>
<evidence type="ECO:0000256" key="4">
    <source>
        <dbReference type="ARBA" id="ARBA00023004"/>
    </source>
</evidence>
<dbReference type="Pfam" id="PF00355">
    <property type="entry name" value="Rieske"/>
    <property type="match status" value="1"/>
</dbReference>
<dbReference type="AlphaFoldDB" id="A0A1C9CJL7"/>
<dbReference type="PANTHER" id="PTHR21266">
    <property type="entry name" value="IRON-SULFUR DOMAIN CONTAINING PROTEIN"/>
    <property type="match status" value="1"/>
</dbReference>
<dbReference type="Gene3D" id="3.90.380.10">
    <property type="entry name" value="Naphthalene 1,2-dioxygenase Alpha Subunit, Chain A, domain 1"/>
    <property type="match status" value="1"/>
</dbReference>
<dbReference type="SUPFAM" id="SSF50022">
    <property type="entry name" value="ISP domain"/>
    <property type="match status" value="1"/>
</dbReference>
<keyword evidence="5" id="KW-0411">Iron-sulfur</keyword>
<dbReference type="GO" id="GO:0016491">
    <property type="term" value="F:oxidoreductase activity"/>
    <property type="evidence" value="ECO:0007669"/>
    <property type="project" value="UniProtKB-KW"/>
</dbReference>
<keyword evidence="4" id="KW-0408">Iron</keyword>
<dbReference type="InterPro" id="IPR017941">
    <property type="entry name" value="Rieske_2Fe-2S"/>
</dbReference>
<dbReference type="InterPro" id="IPR044043">
    <property type="entry name" value="VanA_C_cat"/>
</dbReference>
<proteinExistence type="predicted"/>
<gene>
    <name evidence="7" type="primary">mdeA</name>
</gene>
<dbReference type="GO" id="GO:0046872">
    <property type="term" value="F:metal ion binding"/>
    <property type="evidence" value="ECO:0007669"/>
    <property type="project" value="UniProtKB-KW"/>
</dbReference>
<dbReference type="Gene3D" id="2.102.10.10">
    <property type="entry name" value="Rieske [2Fe-2S] iron-sulphur domain"/>
    <property type="match status" value="1"/>
</dbReference>
<evidence type="ECO:0000256" key="3">
    <source>
        <dbReference type="ARBA" id="ARBA00023002"/>
    </source>
</evidence>
<keyword evidence="1" id="KW-0001">2Fe-2S</keyword>
<reference evidence="7" key="2">
    <citation type="submission" date="2016-05" db="EMBL/GenBank/DDBJ databases">
        <authorList>
            <person name="Lavstsen T."/>
            <person name="Jespersen J.S."/>
        </authorList>
    </citation>
    <scope>NUCLEOTIDE SEQUENCE</scope>
    <source>
        <strain evidence="7">QY7-2</strain>
    </source>
</reference>
<sequence length="347" mass="39547">MFIRNCWYVAAWDTEIPAEGLFHRTLLNEPVLLYRDTQGRVVALENRCCHRSAPLHIGRQEGDCVRCLYHGLKFNPSGACVEIPGQEQIPPKTCIKSYPVVERNRLVWIWMGDPARANPDDIVDYFWHDSPEWRMKPGYIHYQANYKLIVDNLLDFTHLAWVHPTTLGTDSAASLKPVIERDTTGTGKLTITRWYLNDDMSNLHKGVAKFEGKADRWQIYQWSPPALLRMDTGSAPTGTGAPEGRRVPEAVQFRHTSIQTPETETTSHYWFCQARNFDLDDEALTEKIYQGVVVAFEEDRTMIEAQQKILSQVPDRPMVPIAADAGLNQGRWLLDRLLKAENGGTAP</sequence>
<evidence type="ECO:0000256" key="2">
    <source>
        <dbReference type="ARBA" id="ARBA00022723"/>
    </source>
</evidence>
<feature type="domain" description="Rieske" evidence="6">
    <location>
        <begin position="7"/>
        <end position="109"/>
    </location>
</feature>
<name>A0A1C9CJL7_HYDIT</name>
<dbReference type="SUPFAM" id="SSF55961">
    <property type="entry name" value="Bet v1-like"/>
    <property type="match status" value="1"/>
</dbReference>
<dbReference type="CDD" id="cd08878">
    <property type="entry name" value="RHO_alpha_C_DMO-like"/>
    <property type="match status" value="1"/>
</dbReference>
<dbReference type="PROSITE" id="PS51296">
    <property type="entry name" value="RIESKE"/>
    <property type="match status" value="1"/>
</dbReference>
<dbReference type="InterPro" id="IPR036922">
    <property type="entry name" value="Rieske_2Fe-2S_sf"/>
</dbReference>